<organism evidence="2 3">
    <name type="scientific">Durusdinium trenchii</name>
    <dbReference type="NCBI Taxonomy" id="1381693"/>
    <lineage>
        <taxon>Eukaryota</taxon>
        <taxon>Sar</taxon>
        <taxon>Alveolata</taxon>
        <taxon>Dinophyceae</taxon>
        <taxon>Suessiales</taxon>
        <taxon>Symbiodiniaceae</taxon>
        <taxon>Durusdinium</taxon>
    </lineage>
</organism>
<feature type="region of interest" description="Disordered" evidence="1">
    <location>
        <begin position="45"/>
        <end position="129"/>
    </location>
</feature>
<dbReference type="EMBL" id="CAXAMM010005805">
    <property type="protein sequence ID" value="CAK9008696.1"/>
    <property type="molecule type" value="Genomic_DNA"/>
</dbReference>
<evidence type="ECO:0000313" key="3">
    <source>
        <dbReference type="Proteomes" id="UP001642464"/>
    </source>
</evidence>
<protein>
    <submittedName>
        <fullName evidence="2">Uncharacterized protein</fullName>
    </submittedName>
</protein>
<keyword evidence="3" id="KW-1185">Reference proteome</keyword>
<dbReference type="Proteomes" id="UP001642464">
    <property type="component" value="Unassembled WGS sequence"/>
</dbReference>
<reference evidence="2 3" key="1">
    <citation type="submission" date="2024-02" db="EMBL/GenBank/DDBJ databases">
        <authorList>
            <person name="Chen Y."/>
            <person name="Shah S."/>
            <person name="Dougan E. K."/>
            <person name="Thang M."/>
            <person name="Chan C."/>
        </authorList>
    </citation>
    <scope>NUCLEOTIDE SEQUENCE [LARGE SCALE GENOMIC DNA]</scope>
</reference>
<feature type="compositionally biased region" description="Acidic residues" evidence="1">
    <location>
        <begin position="86"/>
        <end position="96"/>
    </location>
</feature>
<name>A0ABP0J2X4_9DINO</name>
<feature type="non-terminal residue" evidence="2">
    <location>
        <position position="1"/>
    </location>
</feature>
<evidence type="ECO:0000313" key="2">
    <source>
        <dbReference type="EMBL" id="CAK9008696.1"/>
    </source>
</evidence>
<evidence type="ECO:0000256" key="1">
    <source>
        <dbReference type="SAM" id="MobiDB-lite"/>
    </source>
</evidence>
<gene>
    <name evidence="2" type="ORF">SCF082_LOCUS9981</name>
</gene>
<proteinExistence type="predicted"/>
<comment type="caution">
    <text evidence="2">The sequence shown here is derived from an EMBL/GenBank/DDBJ whole genome shotgun (WGS) entry which is preliminary data.</text>
</comment>
<sequence>PKPRLLLTSINPKVMFSSMFLVLSSHGLETKPELALVARVEVNKSSASVPSLSSPPPTSVEMLQSQSEPSVAAQATIPTEHGAGDVPEEVVPDPPEECIPPSVDKEAGSAYLDPKAAGTMTPGRSIVSF</sequence>
<accession>A0ABP0J2X4</accession>